<keyword evidence="4" id="KW-0119">Carbohydrate metabolism</keyword>
<keyword evidence="8" id="KW-1185">Reference proteome</keyword>
<feature type="transmembrane region" description="Helical" evidence="6">
    <location>
        <begin position="20"/>
        <end position="37"/>
    </location>
</feature>
<protein>
    <recommendedName>
        <fullName evidence="5">O-fucosyltransferase family protein</fullName>
    </recommendedName>
</protein>
<dbReference type="InterPro" id="IPR019378">
    <property type="entry name" value="GDP-Fuc_O-FucTrfase"/>
</dbReference>
<dbReference type="Pfam" id="PF10250">
    <property type="entry name" value="O-FucT"/>
    <property type="match status" value="1"/>
</dbReference>
<keyword evidence="6" id="KW-1133">Transmembrane helix</keyword>
<evidence type="ECO:0000256" key="2">
    <source>
        <dbReference type="ARBA" id="ARBA00022679"/>
    </source>
</evidence>
<evidence type="ECO:0000313" key="8">
    <source>
        <dbReference type="Proteomes" id="UP001489004"/>
    </source>
</evidence>
<dbReference type="AlphaFoldDB" id="A0AAW1PNH9"/>
<keyword evidence="6" id="KW-0472">Membrane</keyword>
<evidence type="ECO:0000256" key="5">
    <source>
        <dbReference type="ARBA" id="ARBA00030350"/>
    </source>
</evidence>
<dbReference type="Gene3D" id="3.40.50.11350">
    <property type="match status" value="1"/>
</dbReference>
<evidence type="ECO:0000256" key="1">
    <source>
        <dbReference type="ARBA" id="ARBA00007737"/>
    </source>
</evidence>
<organism evidence="7 8">
    <name type="scientific">[Myrmecia] bisecta</name>
    <dbReference type="NCBI Taxonomy" id="41462"/>
    <lineage>
        <taxon>Eukaryota</taxon>
        <taxon>Viridiplantae</taxon>
        <taxon>Chlorophyta</taxon>
        <taxon>core chlorophytes</taxon>
        <taxon>Trebouxiophyceae</taxon>
        <taxon>Trebouxiales</taxon>
        <taxon>Trebouxiaceae</taxon>
        <taxon>Myrmecia</taxon>
    </lineage>
</organism>
<reference evidence="7 8" key="1">
    <citation type="journal article" date="2024" name="Nat. Commun.">
        <title>Phylogenomics reveals the evolutionary origins of lichenization in chlorophyte algae.</title>
        <authorList>
            <person name="Puginier C."/>
            <person name="Libourel C."/>
            <person name="Otte J."/>
            <person name="Skaloud P."/>
            <person name="Haon M."/>
            <person name="Grisel S."/>
            <person name="Petersen M."/>
            <person name="Berrin J.G."/>
            <person name="Delaux P.M."/>
            <person name="Dal Grande F."/>
            <person name="Keller J."/>
        </authorList>
    </citation>
    <scope>NUCLEOTIDE SEQUENCE [LARGE SCALE GENOMIC DNA]</scope>
    <source>
        <strain evidence="7 8">SAG 2043</strain>
    </source>
</reference>
<accession>A0AAW1PNH9</accession>
<comment type="similarity">
    <text evidence="1">Belongs to the glycosyltransferase GT106 family.</text>
</comment>
<dbReference type="Proteomes" id="UP001489004">
    <property type="component" value="Unassembled WGS sequence"/>
</dbReference>
<name>A0AAW1PNH9_9CHLO</name>
<evidence type="ECO:0000256" key="4">
    <source>
        <dbReference type="ARBA" id="ARBA00023277"/>
    </source>
</evidence>
<evidence type="ECO:0000256" key="6">
    <source>
        <dbReference type="SAM" id="Phobius"/>
    </source>
</evidence>
<keyword evidence="6" id="KW-0812">Transmembrane</keyword>
<evidence type="ECO:0000313" key="7">
    <source>
        <dbReference type="EMBL" id="KAK9810163.1"/>
    </source>
</evidence>
<proteinExistence type="inferred from homology"/>
<comment type="caution">
    <text evidence="7">The sequence shown here is derived from an EMBL/GenBank/DDBJ whole genome shotgun (WGS) entry which is preliminary data.</text>
</comment>
<keyword evidence="2" id="KW-0808">Transferase</keyword>
<dbReference type="CDD" id="cd11296">
    <property type="entry name" value="O-FucT_like"/>
    <property type="match status" value="1"/>
</dbReference>
<evidence type="ECO:0000256" key="3">
    <source>
        <dbReference type="ARBA" id="ARBA00023253"/>
    </source>
</evidence>
<dbReference type="GO" id="GO:0016740">
    <property type="term" value="F:transferase activity"/>
    <property type="evidence" value="ECO:0007669"/>
    <property type="project" value="UniProtKB-KW"/>
</dbReference>
<gene>
    <name evidence="7" type="ORF">WJX72_005905</name>
</gene>
<dbReference type="GO" id="GO:0006004">
    <property type="term" value="P:fucose metabolic process"/>
    <property type="evidence" value="ECO:0007669"/>
    <property type="project" value="UniProtKB-KW"/>
</dbReference>
<keyword evidence="3" id="KW-0294">Fucose metabolism</keyword>
<dbReference type="EMBL" id="JALJOR010000010">
    <property type="protein sequence ID" value="KAK9810163.1"/>
    <property type="molecule type" value="Genomic_DNA"/>
</dbReference>
<sequence>MARSHRSGSALVPRGRVESVFLIGVLLIAGFFIFRICQFRTLPRGNTITASLITQVQRSGRRDDEPTKVVTELVISGNDDRFRQRQDYKSGSQVQSNGGHSKGVNSDAEAREHYLRIGRSEGRVYKRLRVLLRYTACTGLINQHYSHIAAFSLSAVLGAEIVLPPAVKRDSFAHYFSVYKEHNEVSWTPAPLESLLNVDKLVDFWRSRGLTVHRTPALLPFPDLTQPEIAYPLYPQPELNPKLITRVENVYLQNLDMPELIEKARVSVIGHAMKVLREDPDADIDYVVLDLPCTFFMLRSLSNLRVVTEVARSLEFSPHIQELADRVIHGMTNAGLHEYNAVHLRIEKDARDWSQIMGGDAVVWHGYVQAMRQAGFASDLVLYVASGLLTYGANEDMMHIVKTLVEFGLCREVHYKEMYIPQAEIDALNSEQKALVDFLVLSRGRGFVGFGSSTFSFYLREFRVLNGIPRSSSVLVDASVIGTDPLFNSAGTVI</sequence>